<sequence>MIFSLLSLIVVAACQALAKVRELPPHIPDPLAFVASVVWPQGIMAWEIAQDSSSPMLCVVKDLPSVLPAKKSNVIDTEEDSLVYLDSE</sequence>
<evidence type="ECO:0008006" key="4">
    <source>
        <dbReference type="Google" id="ProtNLM"/>
    </source>
</evidence>
<dbReference type="AlphaFoldDB" id="A0A9P5PLG6"/>
<feature type="signal peptide" evidence="1">
    <location>
        <begin position="1"/>
        <end position="16"/>
    </location>
</feature>
<protein>
    <recommendedName>
        <fullName evidence="4">Secreted protein</fullName>
    </recommendedName>
</protein>
<accession>A0A9P5PLG6</accession>
<dbReference type="Proteomes" id="UP000772434">
    <property type="component" value="Unassembled WGS sequence"/>
</dbReference>
<evidence type="ECO:0000313" key="2">
    <source>
        <dbReference type="EMBL" id="KAF9065377.1"/>
    </source>
</evidence>
<keyword evidence="3" id="KW-1185">Reference proteome</keyword>
<feature type="chain" id="PRO_5040276711" description="Secreted protein" evidence="1">
    <location>
        <begin position="17"/>
        <end position="88"/>
    </location>
</feature>
<evidence type="ECO:0000313" key="3">
    <source>
        <dbReference type="Proteomes" id="UP000772434"/>
    </source>
</evidence>
<dbReference type="EMBL" id="JADNRY010000104">
    <property type="protein sequence ID" value="KAF9065377.1"/>
    <property type="molecule type" value="Genomic_DNA"/>
</dbReference>
<reference evidence="2" key="1">
    <citation type="submission" date="2020-11" db="EMBL/GenBank/DDBJ databases">
        <authorList>
            <consortium name="DOE Joint Genome Institute"/>
            <person name="Ahrendt S."/>
            <person name="Riley R."/>
            <person name="Andreopoulos W."/>
            <person name="Labutti K."/>
            <person name="Pangilinan J."/>
            <person name="Ruiz-Duenas F.J."/>
            <person name="Barrasa J.M."/>
            <person name="Sanchez-Garcia M."/>
            <person name="Camarero S."/>
            <person name="Miyauchi S."/>
            <person name="Serrano A."/>
            <person name="Linde D."/>
            <person name="Babiker R."/>
            <person name="Drula E."/>
            <person name="Ayuso-Fernandez I."/>
            <person name="Pacheco R."/>
            <person name="Padilla G."/>
            <person name="Ferreira P."/>
            <person name="Barriuso J."/>
            <person name="Kellner H."/>
            <person name="Castanera R."/>
            <person name="Alfaro M."/>
            <person name="Ramirez L."/>
            <person name="Pisabarro A.G."/>
            <person name="Kuo A."/>
            <person name="Tritt A."/>
            <person name="Lipzen A."/>
            <person name="He G."/>
            <person name="Yan M."/>
            <person name="Ng V."/>
            <person name="Cullen D."/>
            <person name="Martin F."/>
            <person name="Rosso M.-N."/>
            <person name="Henrissat B."/>
            <person name="Hibbett D."/>
            <person name="Martinez A.T."/>
            <person name="Grigoriev I.V."/>
        </authorList>
    </citation>
    <scope>NUCLEOTIDE SEQUENCE</scope>
    <source>
        <strain evidence="2">AH 40177</strain>
    </source>
</reference>
<keyword evidence="1" id="KW-0732">Signal</keyword>
<proteinExistence type="predicted"/>
<evidence type="ECO:0000256" key="1">
    <source>
        <dbReference type="SAM" id="SignalP"/>
    </source>
</evidence>
<comment type="caution">
    <text evidence="2">The sequence shown here is derived from an EMBL/GenBank/DDBJ whole genome shotgun (WGS) entry which is preliminary data.</text>
</comment>
<gene>
    <name evidence="2" type="ORF">BDP27DRAFT_1424828</name>
</gene>
<organism evidence="2 3">
    <name type="scientific">Rhodocollybia butyracea</name>
    <dbReference type="NCBI Taxonomy" id="206335"/>
    <lineage>
        <taxon>Eukaryota</taxon>
        <taxon>Fungi</taxon>
        <taxon>Dikarya</taxon>
        <taxon>Basidiomycota</taxon>
        <taxon>Agaricomycotina</taxon>
        <taxon>Agaricomycetes</taxon>
        <taxon>Agaricomycetidae</taxon>
        <taxon>Agaricales</taxon>
        <taxon>Marasmiineae</taxon>
        <taxon>Omphalotaceae</taxon>
        <taxon>Rhodocollybia</taxon>
    </lineage>
</organism>
<name>A0A9P5PLG6_9AGAR</name>